<feature type="transmembrane region" description="Helical" evidence="7">
    <location>
        <begin position="73"/>
        <end position="95"/>
    </location>
</feature>
<reference evidence="8 9" key="1">
    <citation type="journal article" date="2008" name="Int. J. Syst. Evol. Microbiol.">
        <title>Amphritea japonica sp. nov. and Amphritea balenae sp. nov., isolated from the sediment adjacent to sperm whale carcasses off Kagoshima, Japan.</title>
        <authorList>
            <person name="Miyazaki M."/>
            <person name="Nogi Y."/>
            <person name="Fujiwara Y."/>
            <person name="Kawato M."/>
            <person name="Nagahama T."/>
            <person name="Kubokawa K."/>
            <person name="Horikoshi K."/>
        </authorList>
    </citation>
    <scope>NUCLEOTIDE SEQUENCE [LARGE SCALE GENOMIC DNA]</scope>
    <source>
        <strain evidence="8 9">ATCC BAA-1530</strain>
    </source>
</reference>
<feature type="transmembrane region" description="Helical" evidence="7">
    <location>
        <begin position="338"/>
        <end position="355"/>
    </location>
</feature>
<dbReference type="CDD" id="cd06581">
    <property type="entry name" value="TM_PBP1_LivM_like"/>
    <property type="match status" value="1"/>
</dbReference>
<evidence type="ECO:0000256" key="3">
    <source>
        <dbReference type="ARBA" id="ARBA00022692"/>
    </source>
</evidence>
<dbReference type="GO" id="GO:0005886">
    <property type="term" value="C:plasma membrane"/>
    <property type="evidence" value="ECO:0007669"/>
    <property type="project" value="UniProtKB-SubCell"/>
</dbReference>
<dbReference type="KEGG" id="ajp:AMJAP_2339"/>
<gene>
    <name evidence="8" type="primary">urtC</name>
    <name evidence="8" type="ORF">AMJAP_2339</name>
</gene>
<comment type="subcellular location">
    <subcellularLocation>
        <location evidence="1">Cell inner membrane</location>
        <topology evidence="1">Multi-pass membrane protein</topology>
    </subcellularLocation>
</comment>
<feature type="transmembrane region" description="Helical" evidence="7">
    <location>
        <begin position="214"/>
        <end position="231"/>
    </location>
</feature>
<dbReference type="Proteomes" id="UP000595663">
    <property type="component" value="Chromosome"/>
</dbReference>
<evidence type="ECO:0000313" key="9">
    <source>
        <dbReference type="Proteomes" id="UP000595663"/>
    </source>
</evidence>
<evidence type="ECO:0000313" key="8">
    <source>
        <dbReference type="EMBL" id="BBB26929.1"/>
    </source>
</evidence>
<feature type="transmembrane region" description="Helical" evidence="7">
    <location>
        <begin position="265"/>
        <end position="283"/>
    </location>
</feature>
<dbReference type="InterPro" id="IPR017778">
    <property type="entry name" value="ABC_transptr_urea_perm_UrtC"/>
</dbReference>
<keyword evidence="2" id="KW-1003">Cell membrane</keyword>
<dbReference type="InterPro" id="IPR001851">
    <property type="entry name" value="ABC_transp_permease"/>
</dbReference>
<evidence type="ECO:0000256" key="5">
    <source>
        <dbReference type="ARBA" id="ARBA00023136"/>
    </source>
</evidence>
<dbReference type="EMBL" id="AP014545">
    <property type="protein sequence ID" value="BBB26929.1"/>
    <property type="molecule type" value="Genomic_DNA"/>
</dbReference>
<feature type="transmembrane region" description="Helical" evidence="7">
    <location>
        <begin position="136"/>
        <end position="159"/>
    </location>
</feature>
<keyword evidence="4 7" id="KW-1133">Transmembrane helix</keyword>
<feature type="transmembrane region" description="Helical" evidence="7">
    <location>
        <begin position="166"/>
        <end position="184"/>
    </location>
</feature>
<accession>A0A7R6P4F6</accession>
<evidence type="ECO:0000256" key="2">
    <source>
        <dbReference type="ARBA" id="ARBA00022475"/>
    </source>
</evidence>
<protein>
    <submittedName>
        <fullName evidence="8">Urea transport system permease protein</fullName>
    </submittedName>
</protein>
<dbReference type="PANTHER" id="PTHR30482">
    <property type="entry name" value="HIGH-AFFINITY BRANCHED-CHAIN AMINO ACID TRANSPORT SYSTEM PERMEASE"/>
    <property type="match status" value="1"/>
</dbReference>
<evidence type="ECO:0000256" key="1">
    <source>
        <dbReference type="ARBA" id="ARBA00004429"/>
    </source>
</evidence>
<dbReference type="NCBIfam" id="TIGR03408">
    <property type="entry name" value="urea_trans_UrtC"/>
    <property type="match status" value="1"/>
</dbReference>
<organism evidence="8 9">
    <name type="scientific">Amphritea japonica ATCC BAA-1530</name>
    <dbReference type="NCBI Taxonomy" id="1278309"/>
    <lineage>
        <taxon>Bacteria</taxon>
        <taxon>Pseudomonadati</taxon>
        <taxon>Pseudomonadota</taxon>
        <taxon>Gammaproteobacteria</taxon>
        <taxon>Oceanospirillales</taxon>
        <taxon>Oceanospirillaceae</taxon>
        <taxon>Amphritea</taxon>
    </lineage>
</organism>
<dbReference type="AlphaFoldDB" id="A0A7R6P4F6"/>
<evidence type="ECO:0000256" key="4">
    <source>
        <dbReference type="ARBA" id="ARBA00022989"/>
    </source>
</evidence>
<name>A0A7R6P4F6_9GAMM</name>
<feature type="region of interest" description="Disordered" evidence="6">
    <location>
        <begin position="373"/>
        <end position="394"/>
    </location>
</feature>
<dbReference type="PANTHER" id="PTHR30482:SF4">
    <property type="entry name" value="SLR1201 PROTEIN"/>
    <property type="match status" value="1"/>
</dbReference>
<feature type="compositionally biased region" description="Basic and acidic residues" evidence="6">
    <location>
        <begin position="385"/>
        <end position="394"/>
    </location>
</feature>
<proteinExistence type="predicted"/>
<keyword evidence="5 7" id="KW-0472">Membrane</keyword>
<dbReference type="InterPro" id="IPR043428">
    <property type="entry name" value="LivM-like"/>
</dbReference>
<evidence type="ECO:0000256" key="7">
    <source>
        <dbReference type="SAM" id="Phobius"/>
    </source>
</evidence>
<dbReference type="Pfam" id="PF02653">
    <property type="entry name" value="BPD_transp_2"/>
    <property type="match status" value="1"/>
</dbReference>
<keyword evidence="3 7" id="KW-0812">Transmembrane</keyword>
<feature type="transmembrane region" description="Helical" evidence="7">
    <location>
        <begin position="303"/>
        <end position="326"/>
    </location>
</feature>
<sequence>MSGFMSKFMSFSRINGDSKVAPFVVLLLTVTVLASACNLLLPSDSVFYVSTYTITLLGKYLCYAMLALAVDVIWGYCGILSLGHGAFFALGGYAMGMYLMRQIGDRGVYGNPELPDFMVFLNWSELPWFWHGMDQFWIAMLMVLLVPGLLAFVFGWLAFRSRVTGVYLSIMTQALTYALLLAFFRNEMGFGGNNGLTDFKDILGFDLQADNTRVSLFIITALLLCGLLVLSKKIMQTRFGKVIIAVRDGESRARFIGYRTENYKVWLFVYSAMIAGIAGALYVPQVGIINPGEFSPINSIEMVIWVAVGGRGTLIGAIIGAILVNYAKTKFTAIMPDGWLFALGAMFVLVTLYLPKGLMGLFAQLQEQLKEKQQQSKSQSLNNSPDEKAGEGQA</sequence>
<feature type="transmembrane region" description="Helical" evidence="7">
    <location>
        <begin position="46"/>
        <end position="66"/>
    </location>
</feature>
<keyword evidence="9" id="KW-1185">Reference proteome</keyword>
<dbReference type="GO" id="GO:0015658">
    <property type="term" value="F:branched-chain amino acid transmembrane transporter activity"/>
    <property type="evidence" value="ECO:0007669"/>
    <property type="project" value="InterPro"/>
</dbReference>
<evidence type="ECO:0000256" key="6">
    <source>
        <dbReference type="SAM" id="MobiDB-lite"/>
    </source>
</evidence>